<organism evidence="1 2">
    <name type="scientific">Aequorivita iocasae</name>
    <dbReference type="NCBI Taxonomy" id="2803865"/>
    <lineage>
        <taxon>Bacteria</taxon>
        <taxon>Pseudomonadati</taxon>
        <taxon>Bacteroidota</taxon>
        <taxon>Flavobacteriia</taxon>
        <taxon>Flavobacteriales</taxon>
        <taxon>Flavobacteriaceae</taxon>
        <taxon>Aequorivita</taxon>
    </lineage>
</organism>
<dbReference type="Proteomes" id="UP000629420">
    <property type="component" value="Chromosome"/>
</dbReference>
<dbReference type="PROSITE" id="PS51257">
    <property type="entry name" value="PROKAR_LIPOPROTEIN"/>
    <property type="match status" value="1"/>
</dbReference>
<gene>
    <name evidence="1" type="ORF">JK629_05015</name>
</gene>
<keyword evidence="2" id="KW-1185">Reference proteome</keyword>
<evidence type="ECO:0000313" key="1">
    <source>
        <dbReference type="EMBL" id="QQX77629.1"/>
    </source>
</evidence>
<accession>A0ABX7DXZ0</accession>
<name>A0ABX7DXZ0_9FLAO</name>
<dbReference type="RefSeq" id="WP_202337521.1">
    <property type="nucleotide sequence ID" value="NZ_CP068439.1"/>
</dbReference>
<reference evidence="1 2" key="1">
    <citation type="submission" date="2021-01" db="EMBL/GenBank/DDBJ databases">
        <title>Aequorivita sp. strain KX20305, a bacterium isolated from the sediment collected at a cold seep field in South China Sea.</title>
        <authorList>
            <person name="Zhang H."/>
            <person name="Li C."/>
        </authorList>
    </citation>
    <scope>NUCLEOTIDE SEQUENCE [LARGE SCALE GENOMIC DNA]</scope>
    <source>
        <strain evidence="1 2">KX20305</strain>
    </source>
</reference>
<proteinExistence type="predicted"/>
<evidence type="ECO:0008006" key="3">
    <source>
        <dbReference type="Google" id="ProtNLM"/>
    </source>
</evidence>
<evidence type="ECO:0000313" key="2">
    <source>
        <dbReference type="Proteomes" id="UP000629420"/>
    </source>
</evidence>
<dbReference type="EMBL" id="CP068439">
    <property type="protein sequence ID" value="QQX77629.1"/>
    <property type="molecule type" value="Genomic_DNA"/>
</dbReference>
<sequence length="142" mass="16551">MRKLAILSIICSLFIACTTYTIPVESFREQMMKETSETMKQVKIDNPLFYRNIKYNSNNIKRIIVTEKDGKRTYLDNSPSIEMRVTHVNGKKYHFYFDTVILENDTLKGSRARLAKGLDREIPLDSIVTIEVQDGGKNYKYK</sequence>
<protein>
    <recommendedName>
        <fullName evidence="3">Lipoprotein</fullName>
    </recommendedName>
</protein>